<feature type="transmembrane region" description="Helical" evidence="5">
    <location>
        <begin position="138"/>
        <end position="157"/>
    </location>
</feature>
<keyword evidence="2 5" id="KW-0812">Transmembrane</keyword>
<dbReference type="RefSeq" id="WP_179589525.1">
    <property type="nucleotide sequence ID" value="NZ_JACBYR010000002.1"/>
</dbReference>
<dbReference type="Proteomes" id="UP000542125">
    <property type="component" value="Unassembled WGS sequence"/>
</dbReference>
<dbReference type="Pfam" id="PF04932">
    <property type="entry name" value="Wzy_C"/>
    <property type="match status" value="1"/>
</dbReference>
<feature type="transmembrane region" description="Helical" evidence="5">
    <location>
        <begin position="206"/>
        <end position="238"/>
    </location>
</feature>
<dbReference type="EMBL" id="JACBYR010000002">
    <property type="protein sequence ID" value="NYE85524.1"/>
    <property type="molecule type" value="Genomic_DNA"/>
</dbReference>
<evidence type="ECO:0000256" key="2">
    <source>
        <dbReference type="ARBA" id="ARBA00022692"/>
    </source>
</evidence>
<evidence type="ECO:0000259" key="6">
    <source>
        <dbReference type="Pfam" id="PF04932"/>
    </source>
</evidence>
<evidence type="ECO:0000256" key="5">
    <source>
        <dbReference type="SAM" id="Phobius"/>
    </source>
</evidence>
<evidence type="ECO:0000256" key="4">
    <source>
        <dbReference type="ARBA" id="ARBA00023136"/>
    </source>
</evidence>
<keyword evidence="3 5" id="KW-1133">Transmembrane helix</keyword>
<gene>
    <name evidence="7" type="ORF">FHW18_004831</name>
</gene>
<dbReference type="PANTHER" id="PTHR37422">
    <property type="entry name" value="TEICHURONIC ACID BIOSYNTHESIS PROTEIN TUAE"/>
    <property type="match status" value="1"/>
</dbReference>
<name>A0A7Y9IYU4_9BURK</name>
<evidence type="ECO:0000256" key="1">
    <source>
        <dbReference type="ARBA" id="ARBA00004141"/>
    </source>
</evidence>
<sequence>MTPALSPAIPERINRRLSMALVSLSLIFSLVAFTLSVGETGPAATHELAEGSSLRQIQFGSIFLAAIWLAWQHRQWTWMHLKHANPFLIAVVVYCFASMLWSVAPLVSIKRTALLVGLLLIGLATAPPVGDTRLCSRAMMFTITGIAAISAVVALALPNVGVDFQLGGAWRGILWQKNVLGSITGFGVILWLRECLTRDMPLPRCLAGLVLCFFVLVMSKSTTSLIVTVLGCGIYLALRRKYLAGRYTQVVISMALILTVMLLLHFGYVITGHLPTWDDLVGPITGALNKSSDFTGRGEIWKLVLLSVERHPIWGIGYGGFWLGDGSASQYIKDLLAWMPATGHQGYIDILNELGAVGLGLTIAALLWHFYQLGRLAFIDREEAAIHFSLIVLVIVSNFSESQLLADVAFQNIYFFYSSLNVSAILDLHRKGALPAAARGGLAHA</sequence>
<evidence type="ECO:0000313" key="8">
    <source>
        <dbReference type="Proteomes" id="UP000542125"/>
    </source>
</evidence>
<evidence type="ECO:0000313" key="7">
    <source>
        <dbReference type="EMBL" id="NYE85524.1"/>
    </source>
</evidence>
<organism evidence="7 8">
    <name type="scientific">Pigmentiphaga litoralis</name>
    <dbReference type="NCBI Taxonomy" id="516702"/>
    <lineage>
        <taxon>Bacteria</taxon>
        <taxon>Pseudomonadati</taxon>
        <taxon>Pseudomonadota</taxon>
        <taxon>Betaproteobacteria</taxon>
        <taxon>Burkholderiales</taxon>
        <taxon>Alcaligenaceae</taxon>
        <taxon>Pigmentiphaga</taxon>
    </lineage>
</organism>
<feature type="transmembrane region" description="Helical" evidence="5">
    <location>
        <begin position="383"/>
        <end position="400"/>
    </location>
</feature>
<dbReference type="GO" id="GO:0016020">
    <property type="term" value="C:membrane"/>
    <property type="evidence" value="ECO:0007669"/>
    <property type="project" value="UniProtKB-SubCell"/>
</dbReference>
<keyword evidence="8" id="KW-1185">Reference proteome</keyword>
<feature type="transmembrane region" description="Helical" evidence="5">
    <location>
        <begin position="83"/>
        <end position="103"/>
    </location>
</feature>
<feature type="domain" description="O-antigen ligase-related" evidence="6">
    <location>
        <begin position="208"/>
        <end position="361"/>
    </location>
</feature>
<accession>A0A7Y9IYU4</accession>
<keyword evidence="4 5" id="KW-0472">Membrane</keyword>
<keyword evidence="7" id="KW-0436">Ligase</keyword>
<feature type="transmembrane region" description="Helical" evidence="5">
    <location>
        <begin position="354"/>
        <end position="371"/>
    </location>
</feature>
<feature type="transmembrane region" description="Helical" evidence="5">
    <location>
        <begin position="250"/>
        <end position="270"/>
    </location>
</feature>
<comment type="caution">
    <text evidence="7">The sequence shown here is derived from an EMBL/GenBank/DDBJ whole genome shotgun (WGS) entry which is preliminary data.</text>
</comment>
<dbReference type="InterPro" id="IPR051533">
    <property type="entry name" value="WaaL-like"/>
</dbReference>
<proteinExistence type="predicted"/>
<protein>
    <submittedName>
        <fullName evidence="7">O-antigen ligase</fullName>
    </submittedName>
</protein>
<dbReference type="PANTHER" id="PTHR37422:SF17">
    <property type="entry name" value="O-ANTIGEN LIGASE"/>
    <property type="match status" value="1"/>
</dbReference>
<dbReference type="GO" id="GO:0016874">
    <property type="term" value="F:ligase activity"/>
    <property type="evidence" value="ECO:0007669"/>
    <property type="project" value="UniProtKB-KW"/>
</dbReference>
<feature type="transmembrane region" description="Helical" evidence="5">
    <location>
        <begin position="109"/>
        <end position="126"/>
    </location>
</feature>
<comment type="subcellular location">
    <subcellularLocation>
        <location evidence="1">Membrane</location>
        <topology evidence="1">Multi-pass membrane protein</topology>
    </subcellularLocation>
</comment>
<dbReference type="AlphaFoldDB" id="A0A7Y9IYU4"/>
<dbReference type="InterPro" id="IPR007016">
    <property type="entry name" value="O-antigen_ligase-rel_domated"/>
</dbReference>
<reference evidence="7 8" key="1">
    <citation type="submission" date="2020-07" db="EMBL/GenBank/DDBJ databases">
        <title>Genomic Encyclopedia of Type Strains, Phase IV (KMG-V): Genome sequencing to study the core and pangenomes of soil and plant-associated prokaryotes.</title>
        <authorList>
            <person name="Whitman W."/>
        </authorList>
    </citation>
    <scope>NUCLEOTIDE SEQUENCE [LARGE SCALE GENOMIC DNA]</scope>
    <source>
        <strain evidence="7 8">SAS40</strain>
    </source>
</reference>
<evidence type="ECO:0000256" key="3">
    <source>
        <dbReference type="ARBA" id="ARBA00022989"/>
    </source>
</evidence>